<gene>
    <name evidence="2" type="ORF">JZO70_00770</name>
</gene>
<dbReference type="CDD" id="cd02238">
    <property type="entry name" value="cupin_KdgF"/>
    <property type="match status" value="1"/>
</dbReference>
<feature type="domain" description="Cupin type-2" evidence="1">
    <location>
        <begin position="38"/>
        <end position="87"/>
    </location>
</feature>
<dbReference type="EMBL" id="JAFREM010000002">
    <property type="protein sequence ID" value="MBO1304675.1"/>
    <property type="molecule type" value="Genomic_DNA"/>
</dbReference>
<dbReference type="SUPFAM" id="SSF51182">
    <property type="entry name" value="RmlC-like cupins"/>
    <property type="match status" value="1"/>
</dbReference>
<evidence type="ECO:0000313" key="3">
    <source>
        <dbReference type="Proteomes" id="UP000664601"/>
    </source>
</evidence>
<reference evidence="2 3" key="1">
    <citation type="submission" date="2021-03" db="EMBL/GenBank/DDBJ databases">
        <title>Enterococcal diversity collection.</title>
        <authorList>
            <person name="Gilmore M.S."/>
            <person name="Schwartzman J."/>
            <person name="Van Tyne D."/>
            <person name="Martin M."/>
            <person name="Earl A.M."/>
            <person name="Manson A.L."/>
            <person name="Straub T."/>
            <person name="Salamzade R."/>
            <person name="Saavedra J."/>
            <person name="Lebreton F."/>
            <person name="Prichula J."/>
            <person name="Schaufler K."/>
            <person name="Gaca A."/>
            <person name="Sgardioli B."/>
            <person name="Wagenaar J."/>
            <person name="Strong T."/>
        </authorList>
    </citation>
    <scope>NUCLEOTIDE SEQUENCE [LARGE SCALE GENOMIC DNA]</scope>
    <source>
        <strain evidence="2 3">669A</strain>
    </source>
</reference>
<sequence length="108" mass="12732">MISYKKDQTFQKVDENTERCVVTHSDKIMSVVVRFKEVQESTSLHSHPEEQVTYIVKGKFKFFEEDQEYIVEPGDFLRFESNVRHGCVPLEPNSELVDTFTPIRKDFL</sequence>
<dbReference type="Gene3D" id="2.60.120.10">
    <property type="entry name" value="Jelly Rolls"/>
    <property type="match status" value="1"/>
</dbReference>
<dbReference type="InterPro" id="IPR013096">
    <property type="entry name" value="Cupin_2"/>
</dbReference>
<dbReference type="Proteomes" id="UP000664601">
    <property type="component" value="Unassembled WGS sequence"/>
</dbReference>
<dbReference type="InterPro" id="IPR052535">
    <property type="entry name" value="Bacilysin_H2HPP_isomerase"/>
</dbReference>
<dbReference type="InterPro" id="IPR014710">
    <property type="entry name" value="RmlC-like_jellyroll"/>
</dbReference>
<evidence type="ECO:0000259" key="1">
    <source>
        <dbReference type="Pfam" id="PF07883"/>
    </source>
</evidence>
<dbReference type="PANTHER" id="PTHR40112:SF1">
    <property type="entry name" value="H2HPP ISOMERASE"/>
    <property type="match status" value="1"/>
</dbReference>
<dbReference type="RefSeq" id="WP_207671617.1">
    <property type="nucleotide sequence ID" value="NZ_JAFREM010000002.1"/>
</dbReference>
<dbReference type="InterPro" id="IPR011051">
    <property type="entry name" value="RmlC_Cupin_sf"/>
</dbReference>
<protein>
    <submittedName>
        <fullName evidence="2">Cupin domain-containing protein</fullName>
    </submittedName>
</protein>
<accession>A0ABS3L4W3</accession>
<name>A0ABS3L4W3_9ENTE</name>
<keyword evidence="3" id="KW-1185">Reference proteome</keyword>
<proteinExistence type="predicted"/>
<comment type="caution">
    <text evidence="2">The sequence shown here is derived from an EMBL/GenBank/DDBJ whole genome shotgun (WGS) entry which is preliminary data.</text>
</comment>
<organism evidence="2 3">
    <name type="scientific">Candidatus Enterococcus moelleringii</name>
    <dbReference type="NCBI Taxonomy" id="2815325"/>
    <lineage>
        <taxon>Bacteria</taxon>
        <taxon>Bacillati</taxon>
        <taxon>Bacillota</taxon>
        <taxon>Bacilli</taxon>
        <taxon>Lactobacillales</taxon>
        <taxon>Enterococcaceae</taxon>
        <taxon>Enterococcus</taxon>
    </lineage>
</organism>
<dbReference type="PANTHER" id="PTHR40112">
    <property type="entry name" value="H2HPP ISOMERASE"/>
    <property type="match status" value="1"/>
</dbReference>
<dbReference type="Pfam" id="PF07883">
    <property type="entry name" value="Cupin_2"/>
    <property type="match status" value="1"/>
</dbReference>
<evidence type="ECO:0000313" key="2">
    <source>
        <dbReference type="EMBL" id="MBO1304675.1"/>
    </source>
</evidence>